<feature type="non-terminal residue" evidence="8">
    <location>
        <position position="257"/>
    </location>
</feature>
<evidence type="ECO:0000256" key="6">
    <source>
        <dbReference type="SAM" id="Phobius"/>
    </source>
</evidence>
<sequence>LNEPNIIEILQKAVHEVFSNCFSYQTKKERILINSLKRKSEELEKIDNKMGSIICGIRLEESLYNANCNVKQLKTKITKLQESGSNLSGEINLKQNFEEIRMSELISYKCKAKERIRTNAFYPSFAKLISDFDTIIKCQGCSAFRKKTATGFCSLCLFYILMDWGECLLNKSYIVSNKRNFLDLKGIILLASKQIFGFDQLQEGQLETVETYLSGKDTLVLIKTGGGKTFCYIVYALLFEGITIVISSLKALMKDQK</sequence>
<dbReference type="InterPro" id="IPR027417">
    <property type="entry name" value="P-loop_NTPase"/>
</dbReference>
<dbReference type="EC" id="5.6.2.4" evidence="5"/>
<dbReference type="PANTHER" id="PTHR13710">
    <property type="entry name" value="DNA HELICASE RECQ FAMILY MEMBER"/>
    <property type="match status" value="1"/>
</dbReference>
<evidence type="ECO:0000256" key="5">
    <source>
        <dbReference type="ARBA" id="ARBA00034808"/>
    </source>
</evidence>
<dbReference type="Pfam" id="PF00270">
    <property type="entry name" value="DEAD"/>
    <property type="match status" value="1"/>
</dbReference>
<evidence type="ECO:0000256" key="1">
    <source>
        <dbReference type="ARBA" id="ARBA00005446"/>
    </source>
</evidence>
<reference evidence="8" key="1">
    <citation type="submission" date="2022-08" db="EMBL/GenBank/DDBJ databases">
        <authorList>
            <person name="Kallberg Y."/>
            <person name="Tangrot J."/>
            <person name="Rosling A."/>
        </authorList>
    </citation>
    <scope>NUCLEOTIDE SEQUENCE</scope>
    <source>
        <strain evidence="8">Wild A</strain>
    </source>
</reference>
<gene>
    <name evidence="8" type="ORF">FWILDA_LOCUS15697</name>
</gene>
<dbReference type="GO" id="GO:0030894">
    <property type="term" value="C:replisome"/>
    <property type="evidence" value="ECO:0007669"/>
    <property type="project" value="TreeGrafter"/>
</dbReference>
<dbReference type="GO" id="GO:0005737">
    <property type="term" value="C:cytoplasm"/>
    <property type="evidence" value="ECO:0007669"/>
    <property type="project" value="TreeGrafter"/>
</dbReference>
<protein>
    <recommendedName>
        <fullName evidence="5">DNA 3'-5' helicase</fullName>
        <ecNumber evidence="5">5.6.2.4</ecNumber>
    </recommendedName>
</protein>
<dbReference type="EMBL" id="CAMKVN010008613">
    <property type="protein sequence ID" value="CAI2192678.1"/>
    <property type="molecule type" value="Genomic_DNA"/>
</dbReference>
<dbReference type="GO" id="GO:0006281">
    <property type="term" value="P:DNA repair"/>
    <property type="evidence" value="ECO:0007669"/>
    <property type="project" value="TreeGrafter"/>
</dbReference>
<dbReference type="PANTHER" id="PTHR13710:SF105">
    <property type="entry name" value="ATP-DEPENDENT DNA HELICASE Q1"/>
    <property type="match status" value="1"/>
</dbReference>
<evidence type="ECO:0000256" key="4">
    <source>
        <dbReference type="ARBA" id="ARBA00034617"/>
    </source>
</evidence>
<keyword evidence="6" id="KW-0812">Transmembrane</keyword>
<evidence type="ECO:0000313" key="9">
    <source>
        <dbReference type="Proteomes" id="UP001153678"/>
    </source>
</evidence>
<comment type="caution">
    <text evidence="8">The sequence shown here is derived from an EMBL/GenBank/DDBJ whole genome shotgun (WGS) entry which is preliminary data.</text>
</comment>
<organism evidence="8 9">
    <name type="scientific">Funneliformis geosporum</name>
    <dbReference type="NCBI Taxonomy" id="1117311"/>
    <lineage>
        <taxon>Eukaryota</taxon>
        <taxon>Fungi</taxon>
        <taxon>Fungi incertae sedis</taxon>
        <taxon>Mucoromycota</taxon>
        <taxon>Glomeromycotina</taxon>
        <taxon>Glomeromycetes</taxon>
        <taxon>Glomerales</taxon>
        <taxon>Glomeraceae</taxon>
        <taxon>Funneliformis</taxon>
    </lineage>
</organism>
<proteinExistence type="inferred from homology"/>
<dbReference type="SUPFAM" id="SSF52540">
    <property type="entry name" value="P-loop containing nucleoside triphosphate hydrolases"/>
    <property type="match status" value="1"/>
</dbReference>
<name>A0A9W4X7S2_9GLOM</name>
<keyword evidence="6" id="KW-0472">Membrane</keyword>
<dbReference type="Proteomes" id="UP001153678">
    <property type="component" value="Unassembled WGS sequence"/>
</dbReference>
<evidence type="ECO:0000313" key="8">
    <source>
        <dbReference type="EMBL" id="CAI2192678.1"/>
    </source>
</evidence>
<dbReference type="GO" id="GO:0009378">
    <property type="term" value="F:four-way junction helicase activity"/>
    <property type="evidence" value="ECO:0007669"/>
    <property type="project" value="TreeGrafter"/>
</dbReference>
<keyword evidence="9" id="KW-1185">Reference proteome</keyword>
<keyword evidence="6" id="KW-1133">Transmembrane helix</keyword>
<keyword evidence="3" id="KW-0413">Isomerase</keyword>
<dbReference type="Gene3D" id="3.40.50.300">
    <property type="entry name" value="P-loop containing nucleotide triphosphate hydrolases"/>
    <property type="match status" value="1"/>
</dbReference>
<keyword evidence="2" id="KW-0238">DNA-binding</keyword>
<comment type="similarity">
    <text evidence="1">Belongs to the helicase family. RecQ subfamily.</text>
</comment>
<dbReference type="GO" id="GO:0006310">
    <property type="term" value="P:DNA recombination"/>
    <property type="evidence" value="ECO:0007669"/>
    <property type="project" value="TreeGrafter"/>
</dbReference>
<dbReference type="GO" id="GO:0043138">
    <property type="term" value="F:3'-5' DNA helicase activity"/>
    <property type="evidence" value="ECO:0007669"/>
    <property type="project" value="UniProtKB-EC"/>
</dbReference>
<dbReference type="GO" id="GO:0003677">
    <property type="term" value="F:DNA binding"/>
    <property type="evidence" value="ECO:0007669"/>
    <property type="project" value="UniProtKB-KW"/>
</dbReference>
<feature type="domain" description="DEAD/DEAH-box helicase" evidence="7">
    <location>
        <begin position="204"/>
        <end position="256"/>
    </location>
</feature>
<feature type="transmembrane region" description="Helical" evidence="6">
    <location>
        <begin position="232"/>
        <end position="252"/>
    </location>
</feature>
<dbReference type="OrthoDB" id="10261556at2759"/>
<accession>A0A9W4X7S2</accession>
<dbReference type="GO" id="GO:0005524">
    <property type="term" value="F:ATP binding"/>
    <property type="evidence" value="ECO:0007669"/>
    <property type="project" value="InterPro"/>
</dbReference>
<dbReference type="InterPro" id="IPR011545">
    <property type="entry name" value="DEAD/DEAH_box_helicase_dom"/>
</dbReference>
<evidence type="ECO:0000256" key="3">
    <source>
        <dbReference type="ARBA" id="ARBA00023235"/>
    </source>
</evidence>
<dbReference type="AlphaFoldDB" id="A0A9W4X7S2"/>
<evidence type="ECO:0000256" key="2">
    <source>
        <dbReference type="ARBA" id="ARBA00023125"/>
    </source>
</evidence>
<evidence type="ECO:0000259" key="7">
    <source>
        <dbReference type="Pfam" id="PF00270"/>
    </source>
</evidence>
<comment type="catalytic activity">
    <reaction evidence="4">
        <text>Couples ATP hydrolysis with the unwinding of duplex DNA by translocating in the 3'-5' direction.</text>
        <dbReference type="EC" id="5.6.2.4"/>
    </reaction>
</comment>